<dbReference type="InterPro" id="IPR001494">
    <property type="entry name" value="Importin-beta_N"/>
</dbReference>
<dbReference type="GO" id="GO:0005829">
    <property type="term" value="C:cytosol"/>
    <property type="evidence" value="ECO:0007669"/>
    <property type="project" value="TreeGrafter"/>
</dbReference>
<evidence type="ECO:0000256" key="2">
    <source>
        <dbReference type="ARBA" id="ARBA00007991"/>
    </source>
</evidence>
<dbReference type="Pfam" id="PF03810">
    <property type="entry name" value="IBN_N"/>
    <property type="match status" value="1"/>
</dbReference>
<dbReference type="GO" id="GO:0031267">
    <property type="term" value="F:small GTPase binding"/>
    <property type="evidence" value="ECO:0007669"/>
    <property type="project" value="InterPro"/>
</dbReference>
<comment type="subcellular location">
    <subcellularLocation>
        <location evidence="1">Nucleus</location>
    </subcellularLocation>
</comment>
<evidence type="ECO:0000313" key="8">
    <source>
        <dbReference type="Proteomes" id="UP001190700"/>
    </source>
</evidence>
<keyword evidence="4" id="KW-0539">Nucleus</keyword>
<dbReference type="Gene3D" id="1.25.10.10">
    <property type="entry name" value="Leucine-rich Repeat Variant"/>
    <property type="match status" value="1"/>
</dbReference>
<dbReference type="PANTHER" id="PTHR10997:SF7">
    <property type="entry name" value="IMPORTIN-11"/>
    <property type="match status" value="1"/>
</dbReference>
<proteinExistence type="inferred from homology"/>
<feature type="region of interest" description="Disordered" evidence="5">
    <location>
        <begin position="968"/>
        <end position="992"/>
    </location>
</feature>
<keyword evidence="3" id="KW-0813">Transport</keyword>
<protein>
    <recommendedName>
        <fullName evidence="6">Importin N-terminal domain-containing protein</fullName>
    </recommendedName>
</protein>
<dbReference type="PANTHER" id="PTHR10997">
    <property type="entry name" value="IMPORTIN-7, 8, 11"/>
    <property type="match status" value="1"/>
</dbReference>
<dbReference type="GO" id="GO:0006606">
    <property type="term" value="P:protein import into nucleus"/>
    <property type="evidence" value="ECO:0007669"/>
    <property type="project" value="TreeGrafter"/>
</dbReference>
<dbReference type="InterPro" id="IPR016024">
    <property type="entry name" value="ARM-type_fold"/>
</dbReference>
<dbReference type="InterPro" id="IPR058669">
    <property type="entry name" value="TPR_IPO7/11-like"/>
</dbReference>
<dbReference type="Proteomes" id="UP001190700">
    <property type="component" value="Unassembled WGS sequence"/>
</dbReference>
<accession>A0AAE0G6L2</accession>
<dbReference type="Pfam" id="PF25758">
    <property type="entry name" value="TPR_IPO11"/>
    <property type="match status" value="1"/>
</dbReference>
<evidence type="ECO:0000256" key="3">
    <source>
        <dbReference type="ARBA" id="ARBA00022448"/>
    </source>
</evidence>
<gene>
    <name evidence="7" type="ORF">CYMTET_19794</name>
</gene>
<dbReference type="SUPFAM" id="SSF48371">
    <property type="entry name" value="ARM repeat"/>
    <property type="match status" value="1"/>
</dbReference>
<evidence type="ECO:0000256" key="1">
    <source>
        <dbReference type="ARBA" id="ARBA00004123"/>
    </source>
</evidence>
<evidence type="ECO:0000256" key="4">
    <source>
        <dbReference type="ARBA" id="ARBA00023242"/>
    </source>
</evidence>
<dbReference type="GO" id="GO:0005635">
    <property type="term" value="C:nuclear envelope"/>
    <property type="evidence" value="ECO:0007669"/>
    <property type="project" value="TreeGrafter"/>
</dbReference>
<dbReference type="InterPro" id="IPR011989">
    <property type="entry name" value="ARM-like"/>
</dbReference>
<dbReference type="AlphaFoldDB" id="A0AAE0G6L2"/>
<reference evidence="7 8" key="1">
    <citation type="journal article" date="2015" name="Genome Biol. Evol.">
        <title>Comparative Genomics of a Bacterivorous Green Alga Reveals Evolutionary Causalities and Consequences of Phago-Mixotrophic Mode of Nutrition.</title>
        <authorList>
            <person name="Burns J.A."/>
            <person name="Paasch A."/>
            <person name="Narechania A."/>
            <person name="Kim E."/>
        </authorList>
    </citation>
    <scope>NUCLEOTIDE SEQUENCE [LARGE SCALE GENOMIC DNA]</scope>
    <source>
        <strain evidence="7 8">PLY_AMNH</strain>
    </source>
</reference>
<feature type="domain" description="Importin N-terminal" evidence="6">
    <location>
        <begin position="31"/>
        <end position="110"/>
    </location>
</feature>
<keyword evidence="8" id="KW-1185">Reference proteome</keyword>
<evidence type="ECO:0000259" key="6">
    <source>
        <dbReference type="PROSITE" id="PS50166"/>
    </source>
</evidence>
<evidence type="ECO:0000256" key="5">
    <source>
        <dbReference type="SAM" id="MobiDB-lite"/>
    </source>
</evidence>
<evidence type="ECO:0000313" key="7">
    <source>
        <dbReference type="EMBL" id="KAK3271881.1"/>
    </source>
</evidence>
<sequence>MAAPMTEADIAPLYECLGRALDPNPAVGKPAEEGLATLEARPGFCTCLAAIIANRSEAVHDVRWLACVYFKNTINRQWSSRHNWRSGTKTGLSAEEKAGLRVRVLQLIREDTQQIAIQVALLIAKIARFDYPREWPNLFGDLLGQLATADVLLNQRIYLVLHRVLKELSTKRLNHDQKAFAEVTSQLFTPLWSQWQADTQIMFQGIPAMLTPSASVDPAELMAVCERWRFCLKALCSLVCFGFGSDHKTLQDVPLVPQVLPALLGTLRTLLPSWVHVQDESHPLHAVICKGCLKLMKAILAINIHHPWSCRHPDVLPPLLEFTFNHVCRPWEAVGSSPEGPQFDALTIQCLILLQNVRTWMKEQAPEEDSFGQTQPGSPLMGAKRFDEVQRLTTLRHEVAPLLSACFSEERVLMLAQILVSQYFPLSASDLEEWASGPEEYYHEQDTLSWKDSRRPCAEQLFVLLVQNHREQMVACVRSWLEWISSTAGSVDPGTLRTREALYNALGLASFDMLEVIDFNTWFHGSLVPELSSADAARQPLRRRAAWVVGQFFSASSGSNVSKVTDEMRPQAYTLLIRLLEEDAVVQLAAVDALRALVDDWSFYEEGFKDHLAPCLQKLFSLMHTTYELDSHMQVLGLVSIIMDRMGDRIKPFTAGILQVMSTSWQQSEGQSQLRMLLVQVMHKMVVAMGVDCVAAYPMLLPLLEYCTDITQPEELNLMEDGLLLWHETLKQVPQADPRLLQLFTNLPAILERSFEHLQTCLFIVRSYIMLAGPPFLQQHGAAVAGLLLGLIGEVKERCMTMIPPVICLILQFFPTEGTALLQPAMHKLLVLIFAGQESDMVVASCTGVFARVLLHCGAPVLMQLAAASMADPAAMAVFPAECRADPSGLALLMCYLDVWLDKADSLCTTEARKLAALALCKLLATGAPQVLDRLLPILSMCVSVIFETETDGTTCPEGYSYWVTRSAGGEEEEEEGTGSGEGARSQQMHAHDPVNSLRVSAVLRETLHSVTAVPHFQAALAQVDPSVLQQLKQCMGEGALPAQLSTARPDGR</sequence>
<organism evidence="7 8">
    <name type="scientific">Cymbomonas tetramitiformis</name>
    <dbReference type="NCBI Taxonomy" id="36881"/>
    <lineage>
        <taxon>Eukaryota</taxon>
        <taxon>Viridiplantae</taxon>
        <taxon>Chlorophyta</taxon>
        <taxon>Pyramimonadophyceae</taxon>
        <taxon>Pyramimonadales</taxon>
        <taxon>Pyramimonadaceae</taxon>
        <taxon>Cymbomonas</taxon>
    </lineage>
</organism>
<dbReference type="SMART" id="SM00913">
    <property type="entry name" value="IBN_N"/>
    <property type="match status" value="1"/>
</dbReference>
<comment type="similarity">
    <text evidence="2">Belongs to the importin beta family.</text>
</comment>
<dbReference type="EMBL" id="LGRX02009299">
    <property type="protein sequence ID" value="KAK3271881.1"/>
    <property type="molecule type" value="Genomic_DNA"/>
</dbReference>
<dbReference type="PROSITE" id="PS50166">
    <property type="entry name" value="IMPORTIN_B_NT"/>
    <property type="match status" value="1"/>
</dbReference>
<comment type="caution">
    <text evidence="7">The sequence shown here is derived from an EMBL/GenBank/DDBJ whole genome shotgun (WGS) entry which is preliminary data.</text>
</comment>
<name>A0AAE0G6L2_9CHLO</name>